<dbReference type="EMBL" id="JAGPXC010000007">
    <property type="protein sequence ID" value="KAH6648490.1"/>
    <property type="molecule type" value="Genomic_DNA"/>
</dbReference>
<evidence type="ECO:0000313" key="1">
    <source>
        <dbReference type="EMBL" id="KAH6648490.1"/>
    </source>
</evidence>
<organism evidence="1 2">
    <name type="scientific">Truncatella angustata</name>
    <dbReference type="NCBI Taxonomy" id="152316"/>
    <lineage>
        <taxon>Eukaryota</taxon>
        <taxon>Fungi</taxon>
        <taxon>Dikarya</taxon>
        <taxon>Ascomycota</taxon>
        <taxon>Pezizomycotina</taxon>
        <taxon>Sordariomycetes</taxon>
        <taxon>Xylariomycetidae</taxon>
        <taxon>Amphisphaeriales</taxon>
        <taxon>Sporocadaceae</taxon>
        <taxon>Truncatella</taxon>
    </lineage>
</organism>
<reference evidence="1" key="1">
    <citation type="journal article" date="2021" name="Nat. Commun.">
        <title>Genetic determinants of endophytism in the Arabidopsis root mycobiome.</title>
        <authorList>
            <person name="Mesny F."/>
            <person name="Miyauchi S."/>
            <person name="Thiergart T."/>
            <person name="Pickel B."/>
            <person name="Atanasova L."/>
            <person name="Karlsson M."/>
            <person name="Huettel B."/>
            <person name="Barry K.W."/>
            <person name="Haridas S."/>
            <person name="Chen C."/>
            <person name="Bauer D."/>
            <person name="Andreopoulos W."/>
            <person name="Pangilinan J."/>
            <person name="LaButti K."/>
            <person name="Riley R."/>
            <person name="Lipzen A."/>
            <person name="Clum A."/>
            <person name="Drula E."/>
            <person name="Henrissat B."/>
            <person name="Kohler A."/>
            <person name="Grigoriev I.V."/>
            <person name="Martin F.M."/>
            <person name="Hacquard S."/>
        </authorList>
    </citation>
    <scope>NUCLEOTIDE SEQUENCE</scope>
    <source>
        <strain evidence="1">MPI-SDFR-AT-0073</strain>
    </source>
</reference>
<gene>
    <name evidence="1" type="ORF">BKA67DRAFT_365275</name>
</gene>
<comment type="caution">
    <text evidence="1">The sequence shown here is derived from an EMBL/GenBank/DDBJ whole genome shotgun (WGS) entry which is preliminary data.</text>
</comment>
<keyword evidence="2" id="KW-1185">Reference proteome</keyword>
<dbReference type="AlphaFoldDB" id="A0A9P8UEM5"/>
<dbReference type="GeneID" id="70125342"/>
<dbReference type="RefSeq" id="XP_045954997.1">
    <property type="nucleotide sequence ID" value="XM_046096450.1"/>
</dbReference>
<sequence length="104" mass="12113">MLLSPPMRLPCGRMRARRVGMRHILWLHHSTIVFGFLADGWNVFWSTLPSLIEMKARKAKCHRQDFFQAFVPLDHSTILKYPRHLFLFLLSNSPLTPCFCNTGS</sequence>
<proteinExistence type="predicted"/>
<name>A0A9P8UEM5_9PEZI</name>
<accession>A0A9P8UEM5</accession>
<dbReference type="Proteomes" id="UP000758603">
    <property type="component" value="Unassembled WGS sequence"/>
</dbReference>
<protein>
    <submittedName>
        <fullName evidence="1">Uncharacterized protein</fullName>
    </submittedName>
</protein>
<evidence type="ECO:0000313" key="2">
    <source>
        <dbReference type="Proteomes" id="UP000758603"/>
    </source>
</evidence>